<dbReference type="EMBL" id="FNCW01000006">
    <property type="protein sequence ID" value="SDG76400.1"/>
    <property type="molecule type" value="Genomic_DNA"/>
</dbReference>
<evidence type="ECO:0000313" key="1">
    <source>
        <dbReference type="EMBL" id="SDG76400.1"/>
    </source>
</evidence>
<keyword evidence="1" id="KW-0808">Transferase</keyword>
<dbReference type="Pfam" id="PF06293">
    <property type="entry name" value="Kdo"/>
    <property type="match status" value="1"/>
</dbReference>
<dbReference type="AlphaFoldDB" id="A0A1G7WYK5"/>
<evidence type="ECO:0000313" key="2">
    <source>
        <dbReference type="Proteomes" id="UP000199296"/>
    </source>
</evidence>
<keyword evidence="1" id="KW-0418">Kinase</keyword>
<dbReference type="Proteomes" id="UP000199296">
    <property type="component" value="Unassembled WGS sequence"/>
</dbReference>
<accession>A0A1G7WYK5</accession>
<proteinExistence type="predicted"/>
<gene>
    <name evidence="1" type="ORF">SAMN04488027_106185</name>
</gene>
<organism evidence="1 2">
    <name type="scientific">Psychroflexus sediminis</name>
    <dbReference type="NCBI Taxonomy" id="470826"/>
    <lineage>
        <taxon>Bacteria</taxon>
        <taxon>Pseudomonadati</taxon>
        <taxon>Bacteroidota</taxon>
        <taxon>Flavobacteriia</taxon>
        <taxon>Flavobacteriales</taxon>
        <taxon>Flavobacteriaceae</taxon>
        <taxon>Psychroflexus</taxon>
    </lineage>
</organism>
<sequence length="251" mass="29791">MSYKVSKNFENHLSSILDLINTFDSIGTVFGNSDRNVIKTVDFEGLTLNIKSFKEPHFINQIAYQYFRKSKARRSFEYATILKEKGVATPNPIAYFEFKKGIGFGKSFYISEHLTPDLTYRELVHQPGIPNHEHILRAFTRFTFQLHEKGVEFQDHSPGNTLIFLGEDKIKFSLVDLNRMKFKELNFQERMFNFRRLTPKKDMVEVMSDEYAKLIDKPKAEVFKLMWEFTSEFQRKFHQKQKRKKKIKSLF</sequence>
<dbReference type="OrthoDB" id="9773772at2"/>
<name>A0A1G7WYK5_9FLAO</name>
<dbReference type="GO" id="GO:0016301">
    <property type="term" value="F:kinase activity"/>
    <property type="evidence" value="ECO:0007669"/>
    <property type="project" value="UniProtKB-KW"/>
</dbReference>
<protein>
    <submittedName>
        <fullName evidence="1">Lipopolysaccharide kinase (Kdo/WaaP) family protein</fullName>
    </submittedName>
</protein>
<dbReference type="RefSeq" id="WP_093367915.1">
    <property type="nucleotide sequence ID" value="NZ_FNCW01000006.1"/>
</dbReference>
<dbReference type="STRING" id="470826.SAMN04488027_106185"/>
<keyword evidence="2" id="KW-1185">Reference proteome</keyword>
<reference evidence="1 2" key="1">
    <citation type="submission" date="2016-10" db="EMBL/GenBank/DDBJ databases">
        <authorList>
            <person name="de Groot N.N."/>
        </authorList>
    </citation>
    <scope>NUCLEOTIDE SEQUENCE [LARGE SCALE GENOMIC DNA]</scope>
    <source>
        <strain evidence="1 2">DSM 19803</strain>
    </source>
</reference>